<protein>
    <recommendedName>
        <fullName evidence="4">Peptidase M20 dimerisation domain-containing protein</fullName>
    </recommendedName>
</protein>
<dbReference type="GO" id="GO:0046872">
    <property type="term" value="F:metal ion binding"/>
    <property type="evidence" value="ECO:0007669"/>
    <property type="project" value="UniProtKB-KW"/>
</dbReference>
<dbReference type="NCBIfam" id="NF006771">
    <property type="entry name" value="PRK09290.1-5"/>
    <property type="match status" value="1"/>
</dbReference>
<dbReference type="Pfam" id="PF01546">
    <property type="entry name" value="Peptidase_M20"/>
    <property type="match status" value="1"/>
</dbReference>
<keyword evidence="3" id="KW-0479">Metal-binding</keyword>
<dbReference type="NCBIfam" id="TIGR01879">
    <property type="entry name" value="hydantase"/>
    <property type="match status" value="1"/>
</dbReference>
<dbReference type="AlphaFoldDB" id="A0A226C0A6"/>
<comment type="similarity">
    <text evidence="1">Belongs to the peptidase M20 family.</text>
</comment>
<reference evidence="5 6" key="1">
    <citation type="submission" date="2017-06" db="EMBL/GenBank/DDBJ databases">
        <title>Draft Genome Sequence of Natranaerobius trueperi halophilic, alkalithermophilic bacteria from soda lakes.</title>
        <authorList>
            <person name="Zhao B."/>
        </authorList>
    </citation>
    <scope>NUCLEOTIDE SEQUENCE [LARGE SCALE GENOMIC DNA]</scope>
    <source>
        <strain evidence="5 6">DSM 18760</strain>
    </source>
</reference>
<keyword evidence="3" id="KW-0862">Zinc</keyword>
<dbReference type="InterPro" id="IPR010158">
    <property type="entry name" value="Amidase_Cbmase"/>
</dbReference>
<feature type="binding site" evidence="3">
    <location>
        <position position="90"/>
    </location>
    <ligand>
        <name>Zn(2+)</name>
        <dbReference type="ChEBI" id="CHEBI:29105"/>
        <label>1</label>
    </ligand>
</feature>
<dbReference type="PANTHER" id="PTHR32494">
    <property type="entry name" value="ALLANTOATE DEIMINASE-RELATED"/>
    <property type="match status" value="1"/>
</dbReference>
<feature type="binding site" evidence="3">
    <location>
        <position position="101"/>
    </location>
    <ligand>
        <name>Zn(2+)</name>
        <dbReference type="ChEBI" id="CHEBI:29105"/>
        <label>2</label>
    </ligand>
</feature>
<dbReference type="CDD" id="cd03884">
    <property type="entry name" value="M20_bAS"/>
    <property type="match status" value="1"/>
</dbReference>
<dbReference type="Proteomes" id="UP000214588">
    <property type="component" value="Unassembled WGS sequence"/>
</dbReference>
<dbReference type="InterPro" id="IPR036264">
    <property type="entry name" value="Bact_exopeptidase_dim_dom"/>
</dbReference>
<dbReference type="Gene3D" id="3.40.630.10">
    <property type="entry name" value="Zn peptidases"/>
    <property type="match status" value="1"/>
</dbReference>
<comment type="cofactor">
    <cofactor evidence="3">
        <name>Zn(2+)</name>
        <dbReference type="ChEBI" id="CHEBI:29105"/>
    </cofactor>
    <text evidence="3">Binds 2 Zn(2+) ions per subunit.</text>
</comment>
<dbReference type="PIRSF" id="PIRSF001235">
    <property type="entry name" value="Amidase_carbamoylase"/>
    <property type="match status" value="1"/>
</dbReference>
<keyword evidence="6" id="KW-1185">Reference proteome</keyword>
<dbReference type="InterPro" id="IPR011650">
    <property type="entry name" value="Peptidase_M20_dimer"/>
</dbReference>
<name>A0A226C0A6_9FIRM</name>
<dbReference type="EMBL" id="NIQC01000003">
    <property type="protein sequence ID" value="OWZ84656.1"/>
    <property type="molecule type" value="Genomic_DNA"/>
</dbReference>
<keyword evidence="2" id="KW-0378">Hydrolase</keyword>
<dbReference type="GO" id="GO:0016813">
    <property type="term" value="F:hydrolase activity, acting on carbon-nitrogen (but not peptide) bonds, in linear amidines"/>
    <property type="evidence" value="ECO:0007669"/>
    <property type="project" value="InterPro"/>
</dbReference>
<feature type="binding site" evidence="3">
    <location>
        <position position="101"/>
    </location>
    <ligand>
        <name>Zn(2+)</name>
        <dbReference type="ChEBI" id="CHEBI:29105"/>
        <label>1</label>
    </ligand>
</feature>
<comment type="caution">
    <text evidence="5">The sequence shown here is derived from an EMBL/GenBank/DDBJ whole genome shotgun (WGS) entry which is preliminary data.</text>
</comment>
<accession>A0A226C0A6</accession>
<feature type="domain" description="Peptidase M20 dimerisation" evidence="4">
    <location>
        <begin position="216"/>
        <end position="316"/>
    </location>
</feature>
<evidence type="ECO:0000256" key="3">
    <source>
        <dbReference type="PIRSR" id="PIRSR001235-1"/>
    </source>
</evidence>
<dbReference type="Gene3D" id="3.30.70.360">
    <property type="match status" value="1"/>
</dbReference>
<evidence type="ECO:0000256" key="2">
    <source>
        <dbReference type="ARBA" id="ARBA00022801"/>
    </source>
</evidence>
<proteinExistence type="inferred from homology"/>
<feature type="binding site" evidence="3">
    <location>
        <position position="136"/>
    </location>
    <ligand>
        <name>Zn(2+)</name>
        <dbReference type="ChEBI" id="CHEBI:29105"/>
        <label>2</label>
    </ligand>
</feature>
<dbReference type="SUPFAM" id="SSF53187">
    <property type="entry name" value="Zn-dependent exopeptidases"/>
    <property type="match status" value="1"/>
</dbReference>
<dbReference type="OrthoDB" id="9808195at2"/>
<organism evidence="5 6">
    <name type="scientific">Natranaerobius trueperi</name>
    <dbReference type="NCBI Taxonomy" id="759412"/>
    <lineage>
        <taxon>Bacteria</taxon>
        <taxon>Bacillati</taxon>
        <taxon>Bacillota</taxon>
        <taxon>Clostridia</taxon>
        <taxon>Natranaerobiales</taxon>
        <taxon>Natranaerobiaceae</taxon>
        <taxon>Natranaerobius</taxon>
    </lineage>
</organism>
<dbReference type="RefSeq" id="WP_089022726.1">
    <property type="nucleotide sequence ID" value="NZ_NIQC01000003.1"/>
</dbReference>
<evidence type="ECO:0000313" key="6">
    <source>
        <dbReference type="Proteomes" id="UP000214588"/>
    </source>
</evidence>
<evidence type="ECO:0000256" key="1">
    <source>
        <dbReference type="ARBA" id="ARBA00006153"/>
    </source>
</evidence>
<dbReference type="PANTHER" id="PTHR32494:SF5">
    <property type="entry name" value="ALLANTOATE AMIDOHYDROLASE"/>
    <property type="match status" value="1"/>
</dbReference>
<sequence length="419" mass="46992">MSINRLKEDLIELGRLGRKNQVETRNYEDLDMDKGLWRLEGNEQSKVSKDFIISKMKEAGLEVRFDRVGNIFGRKVGTDPNKRAVMSGSHLDSVKNGGQFDGPLGVISVLEAIRIMNEEGFQNERPIELSIFVGEEGSAFYQGLIGSEVLVGDKTYDEVEKIKNDEGKPLKEVLKDYRSDYEFDINSVEYFIELHPEQGPVLYNENTPIGIVEEITGITWVKAVIYGQENHSGTTPMNSRKDPLVAASDVVSFTDERVKELLSKKGGQTVATVGKFEVYPSATNIIPGEVELGIDIRDKVDENIKLIRNDIIKTIDGLESKYQVKTQVETLFHKPPSPCSKEVVEAIYKASETLNIQTRRMSSGAAHDAQNIAKKVKTAMIFVPSVDGISHSPFEWSRWEDLEKGVNVLTQTLKNLSQY</sequence>
<gene>
    <name evidence="5" type="ORF">CDO51_02530</name>
</gene>
<dbReference type="Pfam" id="PF07687">
    <property type="entry name" value="M20_dimer"/>
    <property type="match status" value="1"/>
</dbReference>
<feature type="binding site" evidence="3">
    <location>
        <position position="195"/>
    </location>
    <ligand>
        <name>Zn(2+)</name>
        <dbReference type="ChEBI" id="CHEBI:29105"/>
        <label>1</label>
    </ligand>
</feature>
<evidence type="ECO:0000313" key="5">
    <source>
        <dbReference type="EMBL" id="OWZ84656.1"/>
    </source>
</evidence>
<feature type="binding site" evidence="3">
    <location>
        <position position="391"/>
    </location>
    <ligand>
        <name>Zn(2+)</name>
        <dbReference type="ChEBI" id="CHEBI:29105"/>
        <label>2</label>
    </ligand>
</feature>
<dbReference type="SUPFAM" id="SSF55031">
    <property type="entry name" value="Bacterial exopeptidase dimerisation domain"/>
    <property type="match status" value="1"/>
</dbReference>
<evidence type="ECO:0000259" key="4">
    <source>
        <dbReference type="Pfam" id="PF07687"/>
    </source>
</evidence>
<dbReference type="InterPro" id="IPR002933">
    <property type="entry name" value="Peptidase_M20"/>
</dbReference>